<sequence length="159" mass="17538">MTADDLHWLEQSLAAIDEAQAGPTPEDLATAPMLSPWHPILTLEAEPLLWGHVNRHPILGASWITTSRLIALDPGNRWARTISRWYRLGRPIGQPVTNPESTGRRAPTRGDMARLALDAARLGCLPVSNRALLDRLMASSLAQLRAHRDKIAAARTARH</sequence>
<dbReference type="RefSeq" id="WP_268942421.1">
    <property type="nucleotide sequence ID" value="NZ_JAPTYD010000016.1"/>
</dbReference>
<organism evidence="1 2">
    <name type="scientific">Paracoccus benzoatiresistens</name>
    <dbReference type="NCBI Taxonomy" id="2997341"/>
    <lineage>
        <taxon>Bacteria</taxon>
        <taxon>Pseudomonadati</taxon>
        <taxon>Pseudomonadota</taxon>
        <taxon>Alphaproteobacteria</taxon>
        <taxon>Rhodobacterales</taxon>
        <taxon>Paracoccaceae</taxon>
        <taxon>Paracoccus</taxon>
    </lineage>
</organism>
<keyword evidence="2" id="KW-1185">Reference proteome</keyword>
<accession>A0ABT4J711</accession>
<proteinExistence type="predicted"/>
<dbReference type="InterPro" id="IPR046574">
    <property type="entry name" value="DUF6634"/>
</dbReference>
<gene>
    <name evidence="1" type="ORF">OU682_12285</name>
</gene>
<evidence type="ECO:0000313" key="1">
    <source>
        <dbReference type="EMBL" id="MCZ0962397.1"/>
    </source>
</evidence>
<dbReference type="Pfam" id="PF20339">
    <property type="entry name" value="DUF6634"/>
    <property type="match status" value="1"/>
</dbReference>
<evidence type="ECO:0000313" key="2">
    <source>
        <dbReference type="Proteomes" id="UP001149822"/>
    </source>
</evidence>
<name>A0ABT4J711_9RHOB</name>
<reference evidence="1" key="1">
    <citation type="submission" date="2022-12" db="EMBL/GenBank/DDBJ databases">
        <title>Paracoccus sp. EF6 isolated from a lake water.</title>
        <authorList>
            <person name="Liu H."/>
        </authorList>
    </citation>
    <scope>NUCLEOTIDE SEQUENCE</scope>
    <source>
        <strain evidence="1">EF6</strain>
    </source>
</reference>
<protein>
    <submittedName>
        <fullName evidence="1">Uncharacterized protein</fullName>
    </submittedName>
</protein>
<dbReference type="Proteomes" id="UP001149822">
    <property type="component" value="Unassembled WGS sequence"/>
</dbReference>
<dbReference type="EMBL" id="JAPTYD010000016">
    <property type="protein sequence ID" value="MCZ0962397.1"/>
    <property type="molecule type" value="Genomic_DNA"/>
</dbReference>
<comment type="caution">
    <text evidence="1">The sequence shown here is derived from an EMBL/GenBank/DDBJ whole genome shotgun (WGS) entry which is preliminary data.</text>
</comment>